<evidence type="ECO:0000313" key="2">
    <source>
        <dbReference type="EMBL" id="ABF88407.1"/>
    </source>
</evidence>
<organism evidence="2 3">
    <name type="scientific">Myxococcus xanthus (strain DK1622)</name>
    <dbReference type="NCBI Taxonomy" id="246197"/>
    <lineage>
        <taxon>Bacteria</taxon>
        <taxon>Pseudomonadati</taxon>
        <taxon>Myxococcota</taxon>
        <taxon>Myxococcia</taxon>
        <taxon>Myxococcales</taxon>
        <taxon>Cystobacterineae</taxon>
        <taxon>Myxococcaceae</taxon>
        <taxon>Myxococcus</taxon>
    </lineage>
</organism>
<keyword evidence="3" id="KW-1185">Reference proteome</keyword>
<dbReference type="EnsemblBacteria" id="ABF88407">
    <property type="protein sequence ID" value="ABF88407"/>
    <property type="gene ID" value="MXAN_4378"/>
</dbReference>
<reference evidence="2 3" key="1">
    <citation type="journal article" date="2006" name="Proc. Natl. Acad. Sci. U.S.A.">
        <title>Evolution of sensory complexity recorded in a myxobacterial genome.</title>
        <authorList>
            <person name="Goldman B.S."/>
            <person name="Nierman W.C."/>
            <person name="Kaiser D."/>
            <person name="Slater S.C."/>
            <person name="Durkin A.S."/>
            <person name="Eisen J.A."/>
            <person name="Ronning C.M."/>
            <person name="Barbazuk W.B."/>
            <person name="Blanchard M."/>
            <person name="Field C."/>
            <person name="Halling C."/>
            <person name="Hinkle G."/>
            <person name="Iartchuk O."/>
            <person name="Kim H.S."/>
            <person name="Mackenzie C."/>
            <person name="Madupu R."/>
            <person name="Miller N."/>
            <person name="Shvartsbeyn A."/>
            <person name="Sullivan S.A."/>
            <person name="Vaudin M."/>
            <person name="Wiegand R."/>
            <person name="Kaplan H.B."/>
        </authorList>
    </citation>
    <scope>NUCLEOTIDE SEQUENCE [LARGE SCALE GENOMIC DNA]</scope>
    <source>
        <strain evidence="3">DK1622</strain>
    </source>
</reference>
<feature type="domain" description="Immunity MXAN-0049 protein" evidence="1">
    <location>
        <begin position="31"/>
        <end position="126"/>
    </location>
</feature>
<gene>
    <name evidence="2" type="ordered locus">MXAN_4378</name>
</gene>
<dbReference type="OrthoDB" id="5381821at2"/>
<dbReference type="RefSeq" id="WP_011554379.1">
    <property type="nucleotide sequence ID" value="NC_008095.1"/>
</dbReference>
<dbReference type="STRING" id="246197.MXAN_4378"/>
<dbReference type="GeneID" id="41361687"/>
<dbReference type="Pfam" id="PF07791">
    <property type="entry name" value="Imm11"/>
    <property type="match status" value="1"/>
</dbReference>
<dbReference type="AlphaFoldDB" id="Q1D472"/>
<dbReference type="Proteomes" id="UP000002402">
    <property type="component" value="Chromosome"/>
</dbReference>
<dbReference type="InterPro" id="IPR012433">
    <property type="entry name" value="Imm11"/>
</dbReference>
<dbReference type="EMBL" id="CP000113">
    <property type="protein sequence ID" value="ABF88407.1"/>
    <property type="molecule type" value="Genomic_DNA"/>
</dbReference>
<evidence type="ECO:0000313" key="3">
    <source>
        <dbReference type="Proteomes" id="UP000002402"/>
    </source>
</evidence>
<proteinExistence type="predicted"/>
<accession>Q1D472</accession>
<protein>
    <recommendedName>
        <fullName evidence="1">Immunity MXAN-0049 protein domain-containing protein</fullName>
    </recommendedName>
</protein>
<dbReference type="KEGG" id="mxa:MXAN_4378"/>
<dbReference type="HOGENOM" id="CLU_1413837_0_0_7"/>
<sequence length="196" mass="22152">MQDDYFVLIRARSQQHPLLAWDQSASAFRKGKPVQVVEPVKLKLSEPVPPKPVMVDYHSLPSPVVSGRVKDALERERLHGVQLVPADVQVGESVLRYWLVHMWRRLACMDRGNSVFEEDADGHFLLSLDKLVLDEAVLGEVPLEERLAFRLAESVVHLFHRTVVEKVLSLSPPPEGLRFIPLAEWGDSSGFRCAKT</sequence>
<name>Q1D472_MYXXD</name>
<evidence type="ECO:0000259" key="1">
    <source>
        <dbReference type="Pfam" id="PF07791"/>
    </source>
</evidence>